<evidence type="ECO:0000256" key="1">
    <source>
        <dbReference type="SAM" id="MobiDB-lite"/>
    </source>
</evidence>
<gene>
    <name evidence="2" type="ORF">ROHU_026909</name>
</gene>
<dbReference type="STRING" id="84645.A0A498M8S9"/>
<evidence type="ECO:0000313" key="3">
    <source>
        <dbReference type="Proteomes" id="UP000290572"/>
    </source>
</evidence>
<keyword evidence="3" id="KW-1185">Reference proteome</keyword>
<feature type="compositionally biased region" description="Low complexity" evidence="1">
    <location>
        <begin position="9"/>
        <end position="21"/>
    </location>
</feature>
<organism evidence="2 3">
    <name type="scientific">Labeo rohita</name>
    <name type="common">Indian major carp</name>
    <name type="synonym">Cyprinus rohita</name>
    <dbReference type="NCBI Taxonomy" id="84645"/>
    <lineage>
        <taxon>Eukaryota</taxon>
        <taxon>Metazoa</taxon>
        <taxon>Chordata</taxon>
        <taxon>Craniata</taxon>
        <taxon>Vertebrata</taxon>
        <taxon>Euteleostomi</taxon>
        <taxon>Actinopterygii</taxon>
        <taxon>Neopterygii</taxon>
        <taxon>Teleostei</taxon>
        <taxon>Ostariophysi</taxon>
        <taxon>Cypriniformes</taxon>
        <taxon>Cyprinidae</taxon>
        <taxon>Labeoninae</taxon>
        <taxon>Labeonini</taxon>
        <taxon>Labeo</taxon>
    </lineage>
</organism>
<dbReference type="EMBL" id="QBIY01012747">
    <property type="protein sequence ID" value="RXN17399.1"/>
    <property type="molecule type" value="Genomic_DNA"/>
</dbReference>
<name>A0A498M8S9_LABRO</name>
<sequence>MVMMHLALPASQQPQSHSPQQWKHNKYYSSDHMRSQKPSDVCALERSRNSPQLGSPSSSPAQSPAPTHLTSVKNIRPSLNSVPIMPHFSRSFVSGQGDVRYPLLGPTLQYNPQIRPPLLQAPPMVSSQAPVGIRPAGRGRKPPRKALDGSCAGGGAPARGRQWCGGRLSAVTPVRGTSSSQRRPTSSHAVLLTFPNGTLFGPAASGRFTASLTDRLTPGGTERSRVLLSLDS</sequence>
<dbReference type="Proteomes" id="UP000290572">
    <property type="component" value="Unassembled WGS sequence"/>
</dbReference>
<proteinExistence type="predicted"/>
<comment type="caution">
    <text evidence="2">The sequence shown here is derived from an EMBL/GenBank/DDBJ whole genome shotgun (WGS) entry which is preliminary data.</text>
</comment>
<evidence type="ECO:0000313" key="2">
    <source>
        <dbReference type="EMBL" id="RXN17399.1"/>
    </source>
</evidence>
<reference evidence="2 3" key="1">
    <citation type="submission" date="2018-03" db="EMBL/GenBank/DDBJ databases">
        <title>Draft genome sequence of Rohu Carp (Labeo rohita).</title>
        <authorList>
            <person name="Das P."/>
            <person name="Kushwaha B."/>
            <person name="Joshi C.G."/>
            <person name="Kumar D."/>
            <person name="Nagpure N.S."/>
            <person name="Sahoo L."/>
            <person name="Das S.P."/>
            <person name="Bit A."/>
            <person name="Patnaik S."/>
            <person name="Meher P.K."/>
            <person name="Jayasankar P."/>
            <person name="Koringa P.G."/>
            <person name="Patel N.V."/>
            <person name="Hinsu A.T."/>
            <person name="Kumar R."/>
            <person name="Pandey M."/>
            <person name="Agarwal S."/>
            <person name="Srivastava S."/>
            <person name="Singh M."/>
            <person name="Iquebal M.A."/>
            <person name="Jaiswal S."/>
            <person name="Angadi U.B."/>
            <person name="Kumar N."/>
            <person name="Raza M."/>
            <person name="Shah T.M."/>
            <person name="Rai A."/>
            <person name="Jena J.K."/>
        </authorList>
    </citation>
    <scope>NUCLEOTIDE SEQUENCE [LARGE SCALE GENOMIC DNA]</scope>
    <source>
        <strain evidence="2">DASCIFA01</strain>
        <tissue evidence="2">Testis</tissue>
    </source>
</reference>
<dbReference type="AlphaFoldDB" id="A0A498M8S9"/>
<accession>A0A498M8S9</accession>
<feature type="compositionally biased region" description="Low complexity" evidence="1">
    <location>
        <begin position="50"/>
        <end position="66"/>
    </location>
</feature>
<feature type="region of interest" description="Disordered" evidence="1">
    <location>
        <begin position="123"/>
        <end position="159"/>
    </location>
</feature>
<protein>
    <submittedName>
        <fullName evidence="2">R3H domain-containing 1-like isoform X1</fullName>
    </submittedName>
</protein>
<feature type="region of interest" description="Disordered" evidence="1">
    <location>
        <begin position="1"/>
        <end position="71"/>
    </location>
</feature>